<dbReference type="EMBL" id="DAAFSM010000003">
    <property type="protein sequence ID" value="HAB1334553.1"/>
    <property type="molecule type" value="Genomic_DNA"/>
</dbReference>
<evidence type="ECO:0000313" key="17">
    <source>
        <dbReference type="EMBL" id="HAB3442928.1"/>
    </source>
</evidence>
<reference evidence="8" key="2">
    <citation type="submission" date="2019-02" db="EMBL/GenBank/DDBJ databases">
        <authorList>
            <consortium name="NCBI Pathogen Detection Project"/>
        </authorList>
    </citation>
    <scope>NUCLEOTIDE SEQUENCE</scope>
    <source>
        <strain evidence="1">ILBSalm5516340</strain>
        <strain evidence="6">ILBSalm5516341</strain>
        <strain evidence="10">ILBSalm5516343</strain>
        <strain evidence="9">ILBSalm5516346</strain>
        <strain evidence="5">ILBSalm5516347</strain>
        <strain evidence="2">ILBSalm5516349</strain>
        <strain evidence="12">ILBSalm5516350</strain>
        <strain evidence="11">ILBSalm5516353</strain>
        <strain evidence="7">ILBSalm5516354</strain>
        <strain evidence="13">ILBSalm5516358</strain>
        <strain evidence="4">ILBSalm5516362</strain>
        <strain evidence="8">ILBSalm5516366</strain>
        <strain evidence="14">ILBSalm5516373</strain>
        <strain evidence="15">ILBSalm5516442</strain>
        <strain evidence="17">ILBSalm5516449</strain>
        <strain evidence="16">ILBSalm5516451</strain>
        <strain evidence="3">ILBSalm5516456</strain>
    </source>
</reference>
<evidence type="ECO:0000313" key="1">
    <source>
        <dbReference type="EMBL" id="HAB1334553.1"/>
    </source>
</evidence>
<dbReference type="AlphaFoldDB" id="A0A6Y0HFW9"/>
<evidence type="ECO:0000313" key="15">
    <source>
        <dbReference type="EMBL" id="HAB3290942.1"/>
    </source>
</evidence>
<dbReference type="EMBL" id="DAAGHY010000003">
    <property type="protein sequence ID" value="HAB3138791.1"/>
    <property type="molecule type" value="Genomic_DNA"/>
</dbReference>
<evidence type="ECO:0000313" key="11">
    <source>
        <dbReference type="EMBL" id="HAB3221815.1"/>
    </source>
</evidence>
<evidence type="ECO:0000313" key="8">
    <source>
        <dbReference type="EMBL" id="HAB3162104.1"/>
    </source>
</evidence>
<organism evidence="8">
    <name type="scientific">Salmonella enteritidis</name>
    <dbReference type="NCBI Taxonomy" id="149539"/>
    <lineage>
        <taxon>Bacteria</taxon>
        <taxon>Pseudomonadati</taxon>
        <taxon>Pseudomonadota</taxon>
        <taxon>Gammaproteobacteria</taxon>
        <taxon>Enterobacterales</taxon>
        <taxon>Enterobacteriaceae</taxon>
        <taxon>Salmonella</taxon>
    </lineage>
</organism>
<dbReference type="EMBL" id="DAAGJJ010000004">
    <property type="protein sequence ID" value="HAB3303562.1"/>
    <property type="molecule type" value="Genomic_DNA"/>
</dbReference>
<dbReference type="EMBL" id="DAAGIY010000004">
    <property type="protein sequence ID" value="HAB3249187.1"/>
    <property type="molecule type" value="Genomic_DNA"/>
</dbReference>
<evidence type="ECO:0000313" key="3">
    <source>
        <dbReference type="EMBL" id="HAB1366400.1"/>
    </source>
</evidence>
<evidence type="ECO:0000313" key="7">
    <source>
        <dbReference type="EMBL" id="HAB3151899.1"/>
    </source>
</evidence>
<gene>
    <name evidence="1" type="ORF">GI657_06505</name>
    <name evidence="4" type="ORF">GI658_12260</name>
    <name evidence="2" type="ORF">GI661_08515</name>
    <name evidence="3" type="ORF">GI672_06500</name>
    <name evidence="6" type="ORF">GJG03_06435</name>
    <name evidence="5" type="ORF">GJG05_08820</name>
    <name evidence="7" type="ORF">GJG07_02730</name>
    <name evidence="8" type="ORF">GJG10_08905</name>
    <name evidence="10" type="ORF">GJG14_06430</name>
    <name evidence="9" type="ORF">GJG15_08810</name>
    <name evidence="12" type="ORF">GJG16_09580</name>
    <name evidence="11" type="ORF">GJG17_08900</name>
    <name evidence="13" type="ORF">GJG25_10685</name>
    <name evidence="14" type="ORF">GJG30_08900</name>
    <name evidence="15" type="ORF">GJG37_13380</name>
    <name evidence="16" type="ORF">GJG40_08915</name>
    <name evidence="17" type="ORF">GJG71_08905</name>
</gene>
<evidence type="ECO:0000313" key="14">
    <source>
        <dbReference type="EMBL" id="HAB3249187.1"/>
    </source>
</evidence>
<evidence type="ECO:0000313" key="9">
    <source>
        <dbReference type="EMBL" id="HAB3185151.1"/>
    </source>
</evidence>
<dbReference type="EMBL" id="DAAGIM010000004">
    <property type="protein sequence ID" value="HAB3221815.1"/>
    <property type="molecule type" value="Genomic_DNA"/>
</dbReference>
<evidence type="ECO:0000313" key="4">
    <source>
        <dbReference type="EMBL" id="HAB1408445.1"/>
    </source>
</evidence>
<dbReference type="EMBL" id="DAAFSP010000006">
    <property type="protein sequence ID" value="HAB1408445.1"/>
    <property type="molecule type" value="Genomic_DNA"/>
</dbReference>
<evidence type="ECO:0000313" key="6">
    <source>
        <dbReference type="EMBL" id="HAB3138791.1"/>
    </source>
</evidence>
<dbReference type="EMBL" id="DAAFSS010000004">
    <property type="protein sequence ID" value="HAB1357744.1"/>
    <property type="molecule type" value="Genomic_DNA"/>
</dbReference>
<comment type="caution">
    <text evidence="8">The sequence shown here is derived from an EMBL/GenBank/DDBJ whole genome shotgun (WGS) entry which is preliminary data.</text>
</comment>
<evidence type="ECO:0000313" key="13">
    <source>
        <dbReference type="EMBL" id="HAB3231375.1"/>
    </source>
</evidence>
<evidence type="ECO:0000313" key="10">
    <source>
        <dbReference type="EMBL" id="HAB3207514.1"/>
    </source>
</evidence>
<evidence type="ECO:0000313" key="5">
    <source>
        <dbReference type="EMBL" id="HAB3134702.1"/>
    </source>
</evidence>
<dbReference type="EMBL" id="DAAFTC010000003">
    <property type="protein sequence ID" value="HAB1366400.1"/>
    <property type="molecule type" value="Genomic_DNA"/>
</dbReference>
<evidence type="ECO:0000313" key="12">
    <source>
        <dbReference type="EMBL" id="HAB3226541.1"/>
    </source>
</evidence>
<sequence>MCSLEYADSRHRVTVVPTAKIRPPFFSVSIYLPFEKPLIRRLLYSRILQYTLAFQRVKINSINVVVIFTLLAI</sequence>
<proteinExistence type="predicted"/>
<reference evidence="8" key="1">
    <citation type="journal article" date="2018" name="Genome Biol.">
        <title>SKESA: strategic k-mer extension for scrupulous assemblies.</title>
        <authorList>
            <person name="Souvorov A."/>
            <person name="Agarwala R."/>
            <person name="Lipman D.J."/>
        </authorList>
    </citation>
    <scope>NUCLEOTIDE SEQUENCE</scope>
    <source>
        <strain evidence="1">ILBSalm5516340</strain>
        <strain evidence="6">ILBSalm5516341</strain>
        <strain evidence="10">ILBSalm5516343</strain>
        <strain evidence="9">ILBSalm5516346</strain>
        <strain evidence="5">ILBSalm5516347</strain>
        <strain evidence="2">ILBSalm5516349</strain>
        <strain evidence="12">ILBSalm5516350</strain>
        <strain evidence="11">ILBSalm5516353</strain>
        <strain evidence="7">ILBSalm5516354</strain>
        <strain evidence="13">ILBSalm5516358</strain>
        <strain evidence="4">ILBSalm5516362</strain>
        <strain evidence="8">ILBSalm5516366</strain>
        <strain evidence="14">ILBSalm5516373</strain>
        <strain evidence="15">ILBSalm5516442</strain>
        <strain evidence="17">ILBSalm5516449</strain>
        <strain evidence="16">ILBSalm5516451</strain>
        <strain evidence="3">ILBSalm5516456</strain>
    </source>
</reference>
<dbReference type="EMBL" id="DAAGIL010000003">
    <property type="protein sequence ID" value="HAB3207514.1"/>
    <property type="molecule type" value="Genomic_DNA"/>
</dbReference>
<name>A0A6Y0HFW9_SALEN</name>
<protein>
    <submittedName>
        <fullName evidence="8">Uncharacterized protein</fullName>
    </submittedName>
</protein>
<dbReference type="EMBL" id="DAAGKP010000004">
    <property type="protein sequence ID" value="HAB3442928.1"/>
    <property type="molecule type" value="Genomic_DNA"/>
</dbReference>
<accession>A0A6Y0HFW9</accession>
<dbReference type="EMBL" id="DAAGIH010000004">
    <property type="protein sequence ID" value="HAB3162104.1"/>
    <property type="molecule type" value="Genomic_DNA"/>
</dbReference>
<dbReference type="EMBL" id="DAAGIU010000005">
    <property type="protein sequence ID" value="HAB3231375.1"/>
    <property type="molecule type" value="Genomic_DNA"/>
</dbReference>
<dbReference type="EMBL" id="DAAGIB010000004">
    <property type="protein sequence ID" value="HAB3134702.1"/>
    <property type="molecule type" value="Genomic_DNA"/>
</dbReference>
<dbReference type="EMBL" id="DAAGIC010000002">
    <property type="protein sequence ID" value="HAB3151899.1"/>
    <property type="molecule type" value="Genomic_DNA"/>
</dbReference>
<evidence type="ECO:0000313" key="2">
    <source>
        <dbReference type="EMBL" id="HAB1357744.1"/>
    </source>
</evidence>
<dbReference type="EMBL" id="DAAGIP010000004">
    <property type="protein sequence ID" value="HAB3226541.1"/>
    <property type="molecule type" value="Genomic_DNA"/>
</dbReference>
<dbReference type="EMBL" id="DAAGJG010000008">
    <property type="protein sequence ID" value="HAB3290942.1"/>
    <property type="molecule type" value="Genomic_DNA"/>
</dbReference>
<evidence type="ECO:0000313" key="16">
    <source>
        <dbReference type="EMBL" id="HAB3303562.1"/>
    </source>
</evidence>
<dbReference type="EMBL" id="DAAGIK010000004">
    <property type="protein sequence ID" value="HAB3185151.1"/>
    <property type="molecule type" value="Genomic_DNA"/>
</dbReference>